<dbReference type="Proteomes" id="UP001148614">
    <property type="component" value="Unassembled WGS sequence"/>
</dbReference>
<organism evidence="3 4">
    <name type="scientific">Xylaria arbuscula</name>
    <dbReference type="NCBI Taxonomy" id="114810"/>
    <lineage>
        <taxon>Eukaryota</taxon>
        <taxon>Fungi</taxon>
        <taxon>Dikarya</taxon>
        <taxon>Ascomycota</taxon>
        <taxon>Pezizomycotina</taxon>
        <taxon>Sordariomycetes</taxon>
        <taxon>Xylariomycetidae</taxon>
        <taxon>Xylariales</taxon>
        <taxon>Xylariaceae</taxon>
        <taxon>Xylaria</taxon>
    </lineage>
</organism>
<feature type="compositionally biased region" description="Acidic residues" evidence="1">
    <location>
        <begin position="81"/>
        <end position="101"/>
    </location>
</feature>
<feature type="domain" description="Protein kinase" evidence="2">
    <location>
        <begin position="38"/>
        <end position="294"/>
    </location>
</feature>
<reference evidence="3" key="1">
    <citation type="submission" date="2022-07" db="EMBL/GenBank/DDBJ databases">
        <title>Genome Sequence of Xylaria arbuscula.</title>
        <authorList>
            <person name="Buettner E."/>
        </authorList>
    </citation>
    <scope>NUCLEOTIDE SEQUENCE</scope>
    <source>
        <strain evidence="3">VT107</strain>
    </source>
</reference>
<dbReference type="InterPro" id="IPR011009">
    <property type="entry name" value="Kinase-like_dom_sf"/>
</dbReference>
<feature type="region of interest" description="Disordered" evidence="1">
    <location>
        <begin position="79"/>
        <end position="112"/>
    </location>
</feature>
<protein>
    <recommendedName>
        <fullName evidence="2">Protein kinase domain-containing protein</fullName>
    </recommendedName>
</protein>
<evidence type="ECO:0000313" key="4">
    <source>
        <dbReference type="Proteomes" id="UP001148614"/>
    </source>
</evidence>
<name>A0A9W8NH47_9PEZI</name>
<accession>A0A9W8NH47</accession>
<evidence type="ECO:0000259" key="2">
    <source>
        <dbReference type="PROSITE" id="PS50011"/>
    </source>
</evidence>
<gene>
    <name evidence="3" type="ORF">NPX13_g3765</name>
</gene>
<dbReference type="SUPFAM" id="SSF56112">
    <property type="entry name" value="Protein kinase-like (PK-like)"/>
    <property type="match status" value="1"/>
</dbReference>
<keyword evidence="4" id="KW-1185">Reference proteome</keyword>
<evidence type="ECO:0000313" key="3">
    <source>
        <dbReference type="EMBL" id="KAJ3576219.1"/>
    </source>
</evidence>
<dbReference type="EMBL" id="JANPWZ010000488">
    <property type="protein sequence ID" value="KAJ3576219.1"/>
    <property type="molecule type" value="Genomic_DNA"/>
</dbReference>
<feature type="region of interest" description="Disordered" evidence="1">
    <location>
        <begin position="202"/>
        <end position="226"/>
    </location>
</feature>
<proteinExistence type="predicted"/>
<dbReference type="GO" id="GO:0004672">
    <property type="term" value="F:protein kinase activity"/>
    <property type="evidence" value="ECO:0007669"/>
    <property type="project" value="InterPro"/>
</dbReference>
<dbReference type="PROSITE" id="PS50011">
    <property type="entry name" value="PROTEIN_KINASE_DOM"/>
    <property type="match status" value="1"/>
</dbReference>
<dbReference type="AlphaFoldDB" id="A0A9W8NH47"/>
<sequence length="294" mass="33461">MDNTTGRALLNLGLDLADVRRHQALLQQYFQRDEAKRFELVSAISSGQYSVAWKLKFRETPTSDVRYIVLKTDRKYTELRNDDDDSQDDDDNKNMDVDDDSLMSPESQTPNEKNRLEALQWAKHVVSGVEVTSDPLGRVFPDVPSHQMDPDSWLYIEYLENGTISNFLQKARQKKMVIPNRILWRFFMCLLRMVVAMGWPPAKPDGEEPKPVQEQISGPPTGGLRHNDMHEENIMLGNMIQSGDADLEHSLTPILCLIDLGAMDKVPDTPEHNMAAVRSNIFDIGLVRPSLSPR</sequence>
<dbReference type="GO" id="GO:0005524">
    <property type="term" value="F:ATP binding"/>
    <property type="evidence" value="ECO:0007669"/>
    <property type="project" value="InterPro"/>
</dbReference>
<dbReference type="InterPro" id="IPR000719">
    <property type="entry name" value="Prot_kinase_dom"/>
</dbReference>
<dbReference type="VEuPathDB" id="FungiDB:F4678DRAFT_467496"/>
<comment type="caution">
    <text evidence="3">The sequence shown here is derived from an EMBL/GenBank/DDBJ whole genome shotgun (WGS) entry which is preliminary data.</text>
</comment>
<evidence type="ECO:0000256" key="1">
    <source>
        <dbReference type="SAM" id="MobiDB-lite"/>
    </source>
</evidence>